<name>A0A388KCQ8_CHABU</name>
<evidence type="ECO:0000256" key="2">
    <source>
        <dbReference type="ARBA" id="ARBA00004718"/>
    </source>
</evidence>
<keyword evidence="7" id="KW-0833">Ubl conjugation pathway</keyword>
<evidence type="ECO:0000256" key="9">
    <source>
        <dbReference type="ARBA" id="ARBA00023242"/>
    </source>
</evidence>
<dbReference type="GO" id="GO:0030915">
    <property type="term" value="C:Smc5-Smc6 complex"/>
    <property type="evidence" value="ECO:0007669"/>
    <property type="project" value="InterPro"/>
</dbReference>
<gene>
    <name evidence="13" type="ORF">CBR_g861</name>
</gene>
<dbReference type="GO" id="GO:0008284">
    <property type="term" value="P:positive regulation of cell population proliferation"/>
    <property type="evidence" value="ECO:0007669"/>
    <property type="project" value="EnsemblPlants"/>
</dbReference>
<dbReference type="InterPro" id="IPR013083">
    <property type="entry name" value="Znf_RING/FYVE/PHD"/>
</dbReference>
<feature type="region of interest" description="Disordered" evidence="11">
    <location>
        <begin position="221"/>
        <end position="259"/>
    </location>
</feature>
<comment type="pathway">
    <text evidence="2">Protein modification; protein sumoylation.</text>
</comment>
<evidence type="ECO:0000256" key="10">
    <source>
        <dbReference type="PROSITE-ProRule" id="PRU00452"/>
    </source>
</evidence>
<keyword evidence="5" id="KW-0479">Metal-binding</keyword>
<dbReference type="InterPro" id="IPR026846">
    <property type="entry name" value="Nse2(Mms21)"/>
</dbReference>
<dbReference type="PANTHER" id="PTHR21330">
    <property type="entry name" value="E3 SUMO-PROTEIN LIGASE NSE2"/>
    <property type="match status" value="1"/>
</dbReference>
<dbReference type="CDD" id="cd16651">
    <property type="entry name" value="SPL-RING_NSE2"/>
    <property type="match status" value="1"/>
</dbReference>
<dbReference type="GO" id="GO:0048509">
    <property type="term" value="P:regulation of meristem development"/>
    <property type="evidence" value="ECO:0007669"/>
    <property type="project" value="EnsemblPlants"/>
</dbReference>
<dbReference type="GO" id="GO:0016925">
    <property type="term" value="P:protein sumoylation"/>
    <property type="evidence" value="ECO:0007669"/>
    <property type="project" value="UniProtKB-UniPathway"/>
</dbReference>
<dbReference type="GO" id="GO:0005634">
    <property type="term" value="C:nucleus"/>
    <property type="evidence" value="ECO:0007669"/>
    <property type="project" value="UniProtKB-SubCell"/>
</dbReference>
<dbReference type="GO" id="GO:0008270">
    <property type="term" value="F:zinc ion binding"/>
    <property type="evidence" value="ECO:0007669"/>
    <property type="project" value="UniProtKB-KW"/>
</dbReference>
<evidence type="ECO:0000256" key="6">
    <source>
        <dbReference type="ARBA" id="ARBA00022771"/>
    </source>
</evidence>
<comment type="subcellular location">
    <subcellularLocation>
        <location evidence="1">Nucleus</location>
    </subcellularLocation>
</comment>
<dbReference type="STRING" id="69332.A0A388KCQ8"/>
<feature type="domain" description="SP-RING-type" evidence="12">
    <location>
        <begin position="133"/>
        <end position="222"/>
    </location>
</feature>
<dbReference type="UniPathway" id="UPA00886"/>
<dbReference type="GO" id="GO:0045931">
    <property type="term" value="P:positive regulation of mitotic cell cycle"/>
    <property type="evidence" value="ECO:0007669"/>
    <property type="project" value="EnsemblPlants"/>
</dbReference>
<evidence type="ECO:0000313" key="13">
    <source>
        <dbReference type="EMBL" id="GBG67733.1"/>
    </source>
</evidence>
<evidence type="ECO:0000256" key="1">
    <source>
        <dbReference type="ARBA" id="ARBA00004123"/>
    </source>
</evidence>
<dbReference type="InterPro" id="IPR004181">
    <property type="entry name" value="Znf_MIZ"/>
</dbReference>
<organism evidence="13 14">
    <name type="scientific">Chara braunii</name>
    <name type="common">Braun's stonewort</name>
    <dbReference type="NCBI Taxonomy" id="69332"/>
    <lineage>
        <taxon>Eukaryota</taxon>
        <taxon>Viridiplantae</taxon>
        <taxon>Streptophyta</taxon>
        <taxon>Charophyceae</taxon>
        <taxon>Charales</taxon>
        <taxon>Characeae</taxon>
        <taxon>Chara</taxon>
    </lineage>
</organism>
<evidence type="ECO:0000256" key="4">
    <source>
        <dbReference type="ARBA" id="ARBA00022679"/>
    </source>
</evidence>
<comment type="similarity">
    <text evidence="3">Belongs to the NSE2 family.</text>
</comment>
<evidence type="ECO:0000256" key="5">
    <source>
        <dbReference type="ARBA" id="ARBA00022723"/>
    </source>
</evidence>
<dbReference type="PROSITE" id="PS51044">
    <property type="entry name" value="ZF_SP_RING"/>
    <property type="match status" value="1"/>
</dbReference>
<dbReference type="GO" id="GO:0010082">
    <property type="term" value="P:regulation of root meristem growth"/>
    <property type="evidence" value="ECO:0007669"/>
    <property type="project" value="EnsemblPlants"/>
</dbReference>
<keyword evidence="8" id="KW-0862">Zinc</keyword>
<keyword evidence="4" id="KW-0808">Transferase</keyword>
<feature type="compositionally biased region" description="Acidic residues" evidence="11">
    <location>
        <begin position="240"/>
        <end position="259"/>
    </location>
</feature>
<evidence type="ECO:0000313" key="14">
    <source>
        <dbReference type="Proteomes" id="UP000265515"/>
    </source>
</evidence>
<dbReference type="Gramene" id="GBG67733">
    <property type="protein sequence ID" value="GBG67733"/>
    <property type="gene ID" value="CBR_g861"/>
</dbReference>
<evidence type="ECO:0000256" key="3">
    <source>
        <dbReference type="ARBA" id="ARBA00008212"/>
    </source>
</evidence>
<dbReference type="GO" id="GO:0080038">
    <property type="term" value="P:positive regulation of cytokinin-activated signaling pathway"/>
    <property type="evidence" value="ECO:0007669"/>
    <property type="project" value="EnsemblPlants"/>
</dbReference>
<dbReference type="GO" id="GO:0061665">
    <property type="term" value="F:SUMO ligase activity"/>
    <property type="evidence" value="ECO:0007669"/>
    <property type="project" value="TreeGrafter"/>
</dbReference>
<keyword evidence="6 10" id="KW-0863">Zinc-finger</keyword>
<evidence type="ECO:0000256" key="7">
    <source>
        <dbReference type="ARBA" id="ARBA00022786"/>
    </source>
</evidence>
<accession>A0A388KCQ8</accession>
<dbReference type="EMBL" id="BFEA01000091">
    <property type="protein sequence ID" value="GBG67733.1"/>
    <property type="molecule type" value="Genomic_DNA"/>
</dbReference>
<dbReference type="AlphaFoldDB" id="A0A388KCQ8"/>
<dbReference type="Pfam" id="PF11789">
    <property type="entry name" value="zf-Nse"/>
    <property type="match status" value="1"/>
</dbReference>
<evidence type="ECO:0000256" key="8">
    <source>
        <dbReference type="ARBA" id="ARBA00022833"/>
    </source>
</evidence>
<keyword evidence="9" id="KW-0539">Nucleus</keyword>
<evidence type="ECO:0000256" key="11">
    <source>
        <dbReference type="SAM" id="MobiDB-lite"/>
    </source>
</evidence>
<protein>
    <recommendedName>
        <fullName evidence="12">SP-RING-type domain-containing protein</fullName>
    </recommendedName>
</protein>
<evidence type="ECO:0000259" key="12">
    <source>
        <dbReference type="PROSITE" id="PS51044"/>
    </source>
</evidence>
<reference evidence="13 14" key="1">
    <citation type="journal article" date="2018" name="Cell">
        <title>The Chara Genome: Secondary Complexity and Implications for Plant Terrestrialization.</title>
        <authorList>
            <person name="Nishiyama T."/>
            <person name="Sakayama H."/>
            <person name="Vries J.D."/>
            <person name="Buschmann H."/>
            <person name="Saint-Marcoux D."/>
            <person name="Ullrich K.K."/>
            <person name="Haas F.B."/>
            <person name="Vanderstraeten L."/>
            <person name="Becker D."/>
            <person name="Lang D."/>
            <person name="Vosolsobe S."/>
            <person name="Rombauts S."/>
            <person name="Wilhelmsson P.K.I."/>
            <person name="Janitza P."/>
            <person name="Kern R."/>
            <person name="Heyl A."/>
            <person name="Rumpler F."/>
            <person name="Villalobos L.I.A.C."/>
            <person name="Clay J.M."/>
            <person name="Skokan R."/>
            <person name="Toyoda A."/>
            <person name="Suzuki Y."/>
            <person name="Kagoshima H."/>
            <person name="Schijlen E."/>
            <person name="Tajeshwar N."/>
            <person name="Catarino B."/>
            <person name="Hetherington A.J."/>
            <person name="Saltykova A."/>
            <person name="Bonnot C."/>
            <person name="Breuninger H."/>
            <person name="Symeonidi A."/>
            <person name="Radhakrishnan G.V."/>
            <person name="Van Nieuwerburgh F."/>
            <person name="Deforce D."/>
            <person name="Chang C."/>
            <person name="Karol K.G."/>
            <person name="Hedrich R."/>
            <person name="Ulvskov P."/>
            <person name="Glockner G."/>
            <person name="Delwiche C.F."/>
            <person name="Petrasek J."/>
            <person name="Van de Peer Y."/>
            <person name="Friml J."/>
            <person name="Beilby M."/>
            <person name="Dolan L."/>
            <person name="Kohara Y."/>
            <person name="Sugano S."/>
            <person name="Fujiyama A."/>
            <person name="Delaux P.-M."/>
            <person name="Quint M."/>
            <person name="TheiBen G."/>
            <person name="Hagemann M."/>
            <person name="Harholt J."/>
            <person name="Dunand C."/>
            <person name="Zachgo S."/>
            <person name="Langdale J."/>
            <person name="Maumus F."/>
            <person name="Straeten D.V.D."/>
            <person name="Gould S.B."/>
            <person name="Rensing S.A."/>
        </authorList>
    </citation>
    <scope>NUCLEOTIDE SEQUENCE [LARGE SCALE GENOMIC DNA]</scope>
    <source>
        <strain evidence="13 14">S276</strain>
    </source>
</reference>
<dbReference type="Proteomes" id="UP000265515">
    <property type="component" value="Unassembled WGS sequence"/>
</dbReference>
<dbReference type="Gene3D" id="3.30.40.10">
    <property type="entry name" value="Zinc/RING finger domain, C3HC4 (zinc finger)"/>
    <property type="match status" value="1"/>
</dbReference>
<proteinExistence type="inferred from homology"/>
<dbReference type="GO" id="GO:0060250">
    <property type="term" value="P:germ-line stem-cell niche homeostasis"/>
    <property type="evidence" value="ECO:0007669"/>
    <property type="project" value="EnsemblPlants"/>
</dbReference>
<dbReference type="OMA" id="VECKHIY"/>
<dbReference type="PANTHER" id="PTHR21330:SF1">
    <property type="entry name" value="E3 SUMO-PROTEIN LIGASE NSE2"/>
    <property type="match status" value="1"/>
</dbReference>
<dbReference type="GO" id="GO:0000724">
    <property type="term" value="P:double-strand break repair via homologous recombination"/>
    <property type="evidence" value="ECO:0007669"/>
    <property type="project" value="InterPro"/>
</dbReference>
<keyword evidence="14" id="KW-1185">Reference proteome</keyword>
<sequence>MEDKVRAAVAAVQAKENEYLKDLEMSTMMLKWIAEECERENESEKVQQLEEGVLDVVKCMNELKHHIDALETVRQEYKYEGEPTDFAHILQVQEKHFSDTRPENPKDNSWYKKFEEAVWNVHHAGIPVGGHGDDEDVIITNSQFNLVNHSCPLTGRLVTDLEDPVWHVECHHVYSLEGVENHLKTVRQRSCPCPSSGCPRKLTRNSVKCDNELLAQIEEMRHRQNAGSSARPAVSVADIAADEEEDDSDAEESEEEEMS</sequence>
<comment type="caution">
    <text evidence="13">The sequence shown here is derived from an EMBL/GenBank/DDBJ whole genome shotgun (WGS) entry which is preliminary data.</text>
</comment>
<dbReference type="GO" id="GO:0032876">
    <property type="term" value="P:negative regulation of DNA endoreduplication"/>
    <property type="evidence" value="ECO:0007669"/>
    <property type="project" value="EnsemblPlants"/>
</dbReference>
<dbReference type="OrthoDB" id="26899at2759"/>